<protein>
    <submittedName>
        <fullName evidence="1">Uncharacterized protein</fullName>
    </submittedName>
</protein>
<gene>
    <name evidence="1" type="ORF">C0Q70_15350</name>
</gene>
<organism evidence="1 2">
    <name type="scientific">Pomacea canaliculata</name>
    <name type="common">Golden apple snail</name>
    <dbReference type="NCBI Taxonomy" id="400727"/>
    <lineage>
        <taxon>Eukaryota</taxon>
        <taxon>Metazoa</taxon>
        <taxon>Spiralia</taxon>
        <taxon>Lophotrochozoa</taxon>
        <taxon>Mollusca</taxon>
        <taxon>Gastropoda</taxon>
        <taxon>Caenogastropoda</taxon>
        <taxon>Architaenioglossa</taxon>
        <taxon>Ampullarioidea</taxon>
        <taxon>Ampullariidae</taxon>
        <taxon>Pomacea</taxon>
    </lineage>
</organism>
<keyword evidence="2" id="KW-1185">Reference proteome</keyword>
<evidence type="ECO:0000313" key="1">
    <source>
        <dbReference type="EMBL" id="PVD24861.1"/>
    </source>
</evidence>
<comment type="caution">
    <text evidence="1">The sequence shown here is derived from an EMBL/GenBank/DDBJ whole genome shotgun (WGS) entry which is preliminary data.</text>
</comment>
<accession>A0A2T7NUM0</accession>
<name>A0A2T7NUM0_POMCA</name>
<evidence type="ECO:0000313" key="2">
    <source>
        <dbReference type="Proteomes" id="UP000245119"/>
    </source>
</evidence>
<dbReference type="AlphaFoldDB" id="A0A2T7NUM0"/>
<sequence length="78" mass="8845">MRRSGGLHVLREVTGKVDEEVNEGQDAWTRAQRVVRHLAIAGTVPQISSLDDALLKEHQAFLHMVSKDMRGYRVDHLL</sequence>
<dbReference type="Proteomes" id="UP000245119">
    <property type="component" value="Linkage Group LG9"/>
</dbReference>
<proteinExistence type="predicted"/>
<reference evidence="1 2" key="1">
    <citation type="submission" date="2018-04" db="EMBL/GenBank/DDBJ databases">
        <title>The genome of golden apple snail Pomacea canaliculata provides insight into stress tolerance and invasive adaptation.</title>
        <authorList>
            <person name="Liu C."/>
            <person name="Liu B."/>
            <person name="Ren Y."/>
            <person name="Zhang Y."/>
            <person name="Wang H."/>
            <person name="Li S."/>
            <person name="Jiang F."/>
            <person name="Yin L."/>
            <person name="Zhang G."/>
            <person name="Qian W."/>
            <person name="Fan W."/>
        </authorList>
    </citation>
    <scope>NUCLEOTIDE SEQUENCE [LARGE SCALE GENOMIC DNA]</scope>
    <source>
        <strain evidence="1">SZHN2017</strain>
        <tissue evidence="1">Muscle</tissue>
    </source>
</reference>
<dbReference type="EMBL" id="PZQS01000009">
    <property type="protein sequence ID" value="PVD24861.1"/>
    <property type="molecule type" value="Genomic_DNA"/>
</dbReference>